<evidence type="ECO:0000256" key="1">
    <source>
        <dbReference type="ARBA" id="ARBA00022443"/>
    </source>
</evidence>
<keyword evidence="4" id="KW-1133">Transmembrane helix</keyword>
<proteinExistence type="predicted"/>
<feature type="region of interest" description="Disordered" evidence="3">
    <location>
        <begin position="1128"/>
        <end position="1172"/>
    </location>
</feature>
<dbReference type="FunFam" id="3.10.620.30:FF:000005">
    <property type="entry name" value="SH3 domain protein (Cyk3), putative"/>
    <property type="match status" value="1"/>
</dbReference>
<reference evidence="6 7" key="1">
    <citation type="submission" date="2018-05" db="EMBL/GenBank/DDBJ databases">
        <title>Draft genome sequence of Scytalidium lignicola DSM 105466, a ubiquitous saprotrophic fungus.</title>
        <authorList>
            <person name="Buettner E."/>
            <person name="Gebauer A.M."/>
            <person name="Hofrichter M."/>
            <person name="Liers C."/>
            <person name="Kellner H."/>
        </authorList>
    </citation>
    <scope>NUCLEOTIDE SEQUENCE [LARGE SCALE GENOMIC DNA]</scope>
    <source>
        <strain evidence="6 7">DSM 105466</strain>
    </source>
</reference>
<dbReference type="InterPro" id="IPR056409">
    <property type="entry name" value="Ig_CYK3_C"/>
</dbReference>
<feature type="region of interest" description="Disordered" evidence="3">
    <location>
        <begin position="436"/>
        <end position="462"/>
    </location>
</feature>
<dbReference type="SUPFAM" id="SSF50044">
    <property type="entry name" value="SH3-domain"/>
    <property type="match status" value="1"/>
</dbReference>
<dbReference type="Proteomes" id="UP000258309">
    <property type="component" value="Unassembled WGS sequence"/>
</dbReference>
<feature type="compositionally biased region" description="Low complexity" evidence="3">
    <location>
        <begin position="1144"/>
        <end position="1165"/>
    </location>
</feature>
<dbReference type="PANTHER" id="PTHR46333:SF2">
    <property type="entry name" value="CYTOKINESIS PROTEIN 3"/>
    <property type="match status" value="1"/>
</dbReference>
<keyword evidence="7" id="KW-1185">Reference proteome</keyword>
<dbReference type="GO" id="GO:0110085">
    <property type="term" value="C:mitotic actomyosin contractile ring"/>
    <property type="evidence" value="ECO:0007669"/>
    <property type="project" value="TreeGrafter"/>
</dbReference>
<feature type="non-terminal residue" evidence="6">
    <location>
        <position position="1"/>
    </location>
</feature>
<dbReference type="InterPro" id="IPR002931">
    <property type="entry name" value="Transglutaminase-like"/>
</dbReference>
<dbReference type="SUPFAM" id="SSF54001">
    <property type="entry name" value="Cysteine proteinases"/>
    <property type="match status" value="1"/>
</dbReference>
<feature type="compositionally biased region" description="Polar residues" evidence="3">
    <location>
        <begin position="134"/>
        <end position="149"/>
    </location>
</feature>
<evidence type="ECO:0000256" key="4">
    <source>
        <dbReference type="SAM" id="Phobius"/>
    </source>
</evidence>
<feature type="region of interest" description="Disordered" evidence="3">
    <location>
        <begin position="75"/>
        <end position="329"/>
    </location>
</feature>
<feature type="transmembrane region" description="Helical" evidence="4">
    <location>
        <begin position="1355"/>
        <end position="1373"/>
    </location>
</feature>
<dbReference type="Pfam" id="PF24584">
    <property type="entry name" value="Ig_CYK3_C"/>
    <property type="match status" value="2"/>
</dbReference>
<evidence type="ECO:0000259" key="5">
    <source>
        <dbReference type="PROSITE" id="PS50002"/>
    </source>
</evidence>
<dbReference type="EMBL" id="NCSJ02000010">
    <property type="protein sequence ID" value="RFU35303.1"/>
    <property type="molecule type" value="Genomic_DNA"/>
</dbReference>
<dbReference type="PANTHER" id="PTHR46333">
    <property type="entry name" value="CYTOKINESIS PROTEIN 3"/>
    <property type="match status" value="1"/>
</dbReference>
<keyword evidence="4" id="KW-0812">Transmembrane</keyword>
<dbReference type="InterPro" id="IPR036028">
    <property type="entry name" value="SH3-like_dom_sf"/>
</dbReference>
<feature type="region of interest" description="Disordered" evidence="3">
    <location>
        <begin position="490"/>
        <end position="557"/>
    </location>
</feature>
<name>A0A3E2HPM2_SCYLI</name>
<dbReference type="Pfam" id="PF01841">
    <property type="entry name" value="Transglut_core"/>
    <property type="match status" value="1"/>
</dbReference>
<accession>A0A3E2HPM2</accession>
<dbReference type="GO" id="GO:0140278">
    <property type="term" value="P:mitotic division septum assembly"/>
    <property type="evidence" value="ECO:0007669"/>
    <property type="project" value="TreeGrafter"/>
</dbReference>
<feature type="compositionally biased region" description="Pro residues" evidence="3">
    <location>
        <begin position="171"/>
        <end position="182"/>
    </location>
</feature>
<evidence type="ECO:0000256" key="3">
    <source>
        <dbReference type="SAM" id="MobiDB-lite"/>
    </source>
</evidence>
<dbReference type="CDD" id="cd11889">
    <property type="entry name" value="SH3_Cyk3p-like"/>
    <property type="match status" value="1"/>
</dbReference>
<gene>
    <name evidence="6" type="ORF">B7463_g1062</name>
</gene>
<evidence type="ECO:0000313" key="6">
    <source>
        <dbReference type="EMBL" id="RFU35303.1"/>
    </source>
</evidence>
<feature type="transmembrane region" description="Helical" evidence="4">
    <location>
        <begin position="1423"/>
        <end position="1443"/>
    </location>
</feature>
<feature type="transmembrane region" description="Helical" evidence="4">
    <location>
        <begin position="1549"/>
        <end position="1575"/>
    </location>
</feature>
<dbReference type="Gene3D" id="3.10.620.30">
    <property type="match status" value="1"/>
</dbReference>
<sequence length="1874" mass="207609">MAPAPQNLPTRFPCWCRAVYSWGGESKRDLGFIEGDLIECLNAGDGSWWMGRLRRDRRVMGLFPSNFVEVLDDSFRPSNRATSPMPDASKGPSPFNNPTVAQPRSKPFRKPFQAYSAPDTAALKREELRKKATISRSVAPSPNPRNTYNKAPRAVSPNPMVNHNSVSRAPSPNPPSRVPSPNPIGHYNNVSRAPSPNPMVHRNSVSIAPSSFPLNHHNSVSRAPSPNPIDYHNSISRAPSPNPMSRHNSISRAISPAPSFGYQDHSRSPSPNPYRDNRGSSPPPIPPPHRSAYDPHAPTTPYQHRHSMSGEGSTGPPSPSGSRMTPSPLRSAMEDVMSSLQDMGLPRESERPQSQLDPWSPEAFDQTYINAKREREQRPKSVMGIGTGFHDEYDNYDDAQQFNSSLQSHYHARDQPPPQLSNYVERMESRLNKMYGSNRPYQEDRPPAVPPKANPYDRPKSMVDITMAGPKARHGKAYGVGRSMLERTFTTKTNSTNSSSGGRSTTTNGSSSTQLTERSLMSGPSASGFSSTSAGSLARKKEALQGRPHSAFGSRKDLFLRNNGSQIDFSSSRPDTPLTGISYHSSSHATGQTGRARAQSQIVWNSSTMESGSILGGLVAPKPKKSGFFKKIIESAKTGAASARSNIGSSDSPKHLAMQKPTMQNGAHAISGGLGSSFGRDATSEMGLGGGGPIDWVQIRRDVNRSNSLSHIELIERRERCQMMDYPAISAPDELYENTEGDEGADGNPVLEPTNFQAVNLGLVDKNARFINTLPPMTNPISLATGFVCRPYRSDAQRLRAIFTWVSEKIAWEEDVDGEVDSRKVIQTRRGCPEEVAVLVLDMCSAVGIHAEVVRGYLKTPGEVPELGIMPRPNHCWNAVLVDNEWRVMDCSLASPSHPKRGLYSSAGSQVAESWWFLARPTEICWTHVPEQYQQQHICPPIAYEVLLALPCACPPYFKHGLQMVEYDTSLVRIEDLEMVHIRFTVSEDIECVAEVEARAFERDADGDLFENGEVVKKRALAQAEWVGGQKRYTVKAVLPGDEGHGILKIYAGKRGLMHSIKDIPHPMAFALPVVHIGENPPYEFLTRHPTPHAQRHDLYVAQPQCQFLALNNTFVFAVRQHPSSLGPISPNPGTVSPGPFIRPTSAMSISSSSASGSNPSTTNTYSSKKPAKLAIQSPGGKILRLTKKEEKITSTSQATEVGDGGTWETIIKCGERGVWRGLVLADRTARCNSSKAKPRRMGAGDYASKRCYVSGYCKAKLRKMTEEAVEGTVSRMDAAEASQNPLLVKDESLEVEQLAVDDRATIRGVESTIKNADSKDCPEPTRYGLYRAAAICGCAAVVVGADYRLSFKGLLFTLASFCVLHIFNSMSVSYPESRRRDLHTWECAFNHFLIYGQPFLLATGYVAWKLEDFPTSLEIIKNWSFIRVLFSFALYPLCYILYYGNRPRVYGWENPNLPVRMLEDPSDEANTVFSTVFRASYLLVVLGLLEERNDIDWIQVIAFTSLNVYIIGPKHISLYHFRLYNWIRRVVHVAERKPSLTTAYRPTFMWTTVALFCTTVTILILTWSGIIFLYDGTRWTGPAFSRLVNQSGFKLESQLDVVITHSAGDSLEKIVDTISIFISLPALRAAGTQFHIYTKDSKLNESEIHVASSEVTPIILPDIGGETASILYHITKRWEVLAAQTIFLSTSSHHTSQRATRLRNYFIPSDLKYETMPATGFLNLGESESCACDDCYDSSGWRDTFGLVPSMWSAARSNKGICSSALLTYGNSFVASADRIRSTPLDAWEVLYEALINDDIRNAWAHEKTKIGREGKKINGFPDSLERPFFGYTVERLWGIMLQCSNRDIAWNCPNLARGWRRGGGKEDCQCID</sequence>
<dbReference type="PROSITE" id="PS50002">
    <property type="entry name" value="SH3"/>
    <property type="match status" value="1"/>
</dbReference>
<dbReference type="FunFam" id="2.30.30.40:FF:000168">
    <property type="entry name" value="SH3 domain protein (Cyk3)"/>
    <property type="match status" value="1"/>
</dbReference>
<keyword evidence="4" id="KW-0472">Membrane</keyword>
<feature type="compositionally biased region" description="Polar residues" evidence="3">
    <location>
        <begin position="233"/>
        <end position="252"/>
    </location>
</feature>
<dbReference type="InterPro" id="IPR035553">
    <property type="entry name" value="Cyk3_SH3"/>
</dbReference>
<comment type="caution">
    <text evidence="6">The sequence shown here is derived from an EMBL/GenBank/DDBJ whole genome shotgun (WGS) entry which is preliminary data.</text>
</comment>
<dbReference type="SMART" id="SM00460">
    <property type="entry name" value="TGc"/>
    <property type="match status" value="1"/>
</dbReference>
<dbReference type="Gene3D" id="2.30.30.40">
    <property type="entry name" value="SH3 Domains"/>
    <property type="match status" value="1"/>
</dbReference>
<dbReference type="InterPro" id="IPR052557">
    <property type="entry name" value="CAP/Cytokinesis_protein"/>
</dbReference>
<dbReference type="OrthoDB" id="6129702at2759"/>
<feature type="domain" description="SH3" evidence="5">
    <location>
        <begin position="11"/>
        <end position="73"/>
    </location>
</feature>
<evidence type="ECO:0000256" key="2">
    <source>
        <dbReference type="PROSITE-ProRule" id="PRU00192"/>
    </source>
</evidence>
<dbReference type="InterPro" id="IPR001452">
    <property type="entry name" value="SH3_domain"/>
</dbReference>
<feature type="non-terminal residue" evidence="6">
    <location>
        <position position="1874"/>
    </location>
</feature>
<feature type="compositionally biased region" description="Polar residues" evidence="3">
    <location>
        <begin position="203"/>
        <end position="224"/>
    </location>
</feature>
<evidence type="ECO:0000313" key="7">
    <source>
        <dbReference type="Proteomes" id="UP000258309"/>
    </source>
</evidence>
<dbReference type="SMART" id="SM00326">
    <property type="entry name" value="SH3"/>
    <property type="match status" value="1"/>
</dbReference>
<organism evidence="6 7">
    <name type="scientific">Scytalidium lignicola</name>
    <name type="common">Hyphomycete</name>
    <dbReference type="NCBI Taxonomy" id="5539"/>
    <lineage>
        <taxon>Eukaryota</taxon>
        <taxon>Fungi</taxon>
        <taxon>Dikarya</taxon>
        <taxon>Ascomycota</taxon>
        <taxon>Pezizomycotina</taxon>
        <taxon>Leotiomycetes</taxon>
        <taxon>Leotiomycetes incertae sedis</taxon>
        <taxon>Scytalidium</taxon>
    </lineage>
</organism>
<dbReference type="InterPro" id="IPR038765">
    <property type="entry name" value="Papain-like_cys_pep_sf"/>
</dbReference>
<keyword evidence="1 2" id="KW-0728">SH3 domain</keyword>
<dbReference type="Pfam" id="PF07653">
    <property type="entry name" value="SH3_2"/>
    <property type="match status" value="1"/>
</dbReference>
<feature type="transmembrane region" description="Helical" evidence="4">
    <location>
        <begin position="1393"/>
        <end position="1411"/>
    </location>
</feature>
<feature type="compositionally biased region" description="Low complexity" evidence="3">
    <location>
        <begin position="490"/>
        <end position="537"/>
    </location>
</feature>
<dbReference type="STRING" id="5539.A0A3E2HPM2"/>
<protein>
    <recommendedName>
        <fullName evidence="5">SH3 domain-containing protein</fullName>
    </recommendedName>
</protein>
<feature type="region of interest" description="Disordered" evidence="3">
    <location>
        <begin position="662"/>
        <end position="691"/>
    </location>
</feature>
<feature type="compositionally biased region" description="Low complexity" evidence="3">
    <location>
        <begin position="309"/>
        <end position="328"/>
    </location>
</feature>
<feature type="region of interest" description="Disordered" evidence="3">
    <location>
        <begin position="342"/>
        <end position="362"/>
    </location>
</feature>